<feature type="compositionally biased region" description="Basic and acidic residues" evidence="1">
    <location>
        <begin position="298"/>
        <end position="307"/>
    </location>
</feature>
<evidence type="ECO:0000313" key="4">
    <source>
        <dbReference type="Proteomes" id="UP001158576"/>
    </source>
</evidence>
<organism evidence="3 4">
    <name type="scientific">Oikopleura dioica</name>
    <name type="common">Tunicate</name>
    <dbReference type="NCBI Taxonomy" id="34765"/>
    <lineage>
        <taxon>Eukaryota</taxon>
        <taxon>Metazoa</taxon>
        <taxon>Chordata</taxon>
        <taxon>Tunicata</taxon>
        <taxon>Appendicularia</taxon>
        <taxon>Copelata</taxon>
        <taxon>Oikopleuridae</taxon>
        <taxon>Oikopleura</taxon>
    </lineage>
</organism>
<dbReference type="SMART" id="SM00240">
    <property type="entry name" value="FHA"/>
    <property type="match status" value="1"/>
</dbReference>
<evidence type="ECO:0000256" key="1">
    <source>
        <dbReference type="SAM" id="MobiDB-lite"/>
    </source>
</evidence>
<feature type="domain" description="FHA" evidence="2">
    <location>
        <begin position="53"/>
        <end position="105"/>
    </location>
</feature>
<dbReference type="SUPFAM" id="SSF49879">
    <property type="entry name" value="SMAD/FHA domain"/>
    <property type="match status" value="1"/>
</dbReference>
<dbReference type="InterPro" id="IPR008984">
    <property type="entry name" value="SMAD_FHA_dom_sf"/>
</dbReference>
<proteinExistence type="predicted"/>
<reference evidence="3 4" key="1">
    <citation type="submission" date="2021-04" db="EMBL/GenBank/DDBJ databases">
        <authorList>
            <person name="Bliznina A."/>
        </authorList>
    </citation>
    <scope>NUCLEOTIDE SEQUENCE [LARGE SCALE GENOMIC DNA]</scope>
</reference>
<evidence type="ECO:0000259" key="2">
    <source>
        <dbReference type="PROSITE" id="PS50006"/>
    </source>
</evidence>
<dbReference type="Proteomes" id="UP001158576">
    <property type="component" value="Chromosome PAR"/>
</dbReference>
<gene>
    <name evidence="3" type="ORF">OKIOD_LOCUS3309</name>
</gene>
<dbReference type="Gene3D" id="6.10.250.1290">
    <property type="match status" value="1"/>
</dbReference>
<dbReference type="Gene3D" id="2.60.200.20">
    <property type="match status" value="1"/>
</dbReference>
<dbReference type="InterPro" id="IPR050923">
    <property type="entry name" value="Cell_Proc_Reg/RNA_Proc"/>
</dbReference>
<dbReference type="PROSITE" id="PS50006">
    <property type="entry name" value="FHA_DOMAIN"/>
    <property type="match status" value="1"/>
</dbReference>
<dbReference type="Pfam" id="PF00498">
    <property type="entry name" value="FHA"/>
    <property type="match status" value="1"/>
</dbReference>
<dbReference type="InterPro" id="IPR000253">
    <property type="entry name" value="FHA_dom"/>
</dbReference>
<dbReference type="EMBL" id="OU015568">
    <property type="protein sequence ID" value="CAG5088150.1"/>
    <property type="molecule type" value="Genomic_DNA"/>
</dbReference>
<protein>
    <submittedName>
        <fullName evidence="3">Oidioi.mRNA.OKI2018_I69.PAR.g11751.t1.cds</fullName>
    </submittedName>
</protein>
<feature type="compositionally biased region" description="Basic and acidic residues" evidence="1">
    <location>
        <begin position="314"/>
        <end position="323"/>
    </location>
</feature>
<accession>A0ABN7S046</accession>
<name>A0ABN7S046_OIKDI</name>
<dbReference type="CDD" id="cd22674">
    <property type="entry name" value="FHA_PPP1R8"/>
    <property type="match status" value="1"/>
</dbReference>
<evidence type="ECO:0000313" key="3">
    <source>
        <dbReference type="EMBL" id="CAG5088150.1"/>
    </source>
</evidence>
<feature type="region of interest" description="Disordered" evidence="1">
    <location>
        <begin position="268"/>
        <end position="323"/>
    </location>
</feature>
<sequence>MMVKPRPGTAGAPVKINYEFPSWCAKAPPGTHVDVMKDDKLIEKLLIDEKKFYLFGRNAEMCDFVAGHASISRAHCALTYHKILKKSYIIDLKSAHGTFLGPLRMEPEVPKQLPFGVKVRLGASTRYYVLQEPNETGDELDKSITLPEEEEELDNLTELNTARNKKITELKVEDPQGPVKKNKRKSVTFNNEEDVINPEDVDPSIGKFRNVCQVTIIPSKRKREGPAAAKMGMGHAPPRTHTVATPVAQLTQPAQTKKPKLYDELSTLSSAPDPDSIAKLPAGFFDPGVKASDAEESDTPKAKKYGKEAWPGRGNDKVENFGL</sequence>
<dbReference type="PANTHER" id="PTHR23308">
    <property type="entry name" value="NUCLEAR INHIBITOR OF PROTEIN PHOSPHATASE-1"/>
    <property type="match status" value="1"/>
</dbReference>
<keyword evidence="4" id="KW-1185">Reference proteome</keyword>